<dbReference type="Gene3D" id="2.60.40.10">
    <property type="entry name" value="Immunoglobulins"/>
    <property type="match status" value="1"/>
</dbReference>
<dbReference type="InterPro" id="IPR008979">
    <property type="entry name" value="Galactose-bd-like_sf"/>
</dbReference>
<dbReference type="Proteomes" id="UP001431776">
    <property type="component" value="Unassembled WGS sequence"/>
</dbReference>
<evidence type="ECO:0000313" key="4">
    <source>
        <dbReference type="Proteomes" id="UP001431776"/>
    </source>
</evidence>
<dbReference type="EMBL" id="JASCXX010000001">
    <property type="protein sequence ID" value="MDI6447461.1"/>
    <property type="molecule type" value="Genomic_DNA"/>
</dbReference>
<organism evidence="3 4">
    <name type="scientific">Anaerobaca lacustris</name>
    <dbReference type="NCBI Taxonomy" id="3044600"/>
    <lineage>
        <taxon>Bacteria</taxon>
        <taxon>Pseudomonadati</taxon>
        <taxon>Planctomycetota</taxon>
        <taxon>Phycisphaerae</taxon>
        <taxon>Sedimentisphaerales</taxon>
        <taxon>Anaerobacaceae</taxon>
        <taxon>Anaerobaca</taxon>
    </lineage>
</organism>
<dbReference type="Pfam" id="PF00754">
    <property type="entry name" value="F5_F8_type_C"/>
    <property type="match status" value="1"/>
</dbReference>
<dbReference type="InterPro" id="IPR013783">
    <property type="entry name" value="Ig-like_fold"/>
</dbReference>
<evidence type="ECO:0000313" key="3">
    <source>
        <dbReference type="EMBL" id="MDI6447461.1"/>
    </source>
</evidence>
<dbReference type="Gene3D" id="2.60.120.200">
    <property type="match status" value="1"/>
</dbReference>
<dbReference type="PROSITE" id="PS50022">
    <property type="entry name" value="FA58C_3"/>
    <property type="match status" value="1"/>
</dbReference>
<feature type="signal peptide" evidence="1">
    <location>
        <begin position="1"/>
        <end position="21"/>
    </location>
</feature>
<dbReference type="SUPFAM" id="SSF49785">
    <property type="entry name" value="Galactose-binding domain-like"/>
    <property type="match status" value="1"/>
</dbReference>
<dbReference type="Gene3D" id="2.60.120.260">
    <property type="entry name" value="Galactose-binding domain-like"/>
    <property type="match status" value="2"/>
</dbReference>
<sequence length="932" mass="100891">MKRLSLWIVAAVLLIGGAAQGQMFDITNPGDPILGVPDDGNWPGAETPPNAIIDNIAQKYLCFETSFVDIDGNPDAANGGAGFRVTPSGPRVVVKALNFASANDSAERDPVAFRFSGSSDSIDGPYTLIAEGTIDDFAQTTAWPRNSWISAPIPINNRRAYNHYEVFFTNIRDRGPANSMQIGEVELLSDGSLPGSAGGPAPEDGAIDIPRDVVLGWVPGEMAATHDVYFGTVFDDVNNASRSNPMGVLVSQGQTALTYDPVGLLEFGQTYYWRIDEVNSAPDFTIFKGDVWTFTAEPFAYPIESILATTNALSDAGADIARTIDGSGLNDADQHSTNSAHMWLGRPDDGPIWIEYEFDRVYKLHQLLVWNYNVEFEIILGFGLKDVTVEYSVDGVDWTVLGDVEFAKAAARSTYTANTAVDFDGVPAKYVRLTVNSGWGMMGQYGLSEVRFLFVPAQAREPQPADEATGVAVNSALAWRAGREAVSHDVYFGTDPEALELVASTGAATYAPGAMNLGTTYYWKVDEVNDADATAVWEGDVWSFTAQEFIVVEDFESYTDDIDAGEAIFDTWLDGWVNDTGSTVGHLETPFAEQTIVKSGRQSMPLFYDNAGVSVAEAEYTLSQNWTTNGIRSLSISFYGAPDNGGQLYVKINNTKVVYDGAAADIKRPAWQVWNIDLSAVGGSLSNVTKLTIGVEGAGASGVVYIDDIRLYPGSPEYITPVEPDSAGLVAYYSFDGNANDGSGNGHHGTLNGGPTYVAGVQGNALDFDGVDDYVSTGKNASALGIGGNNARTVTVWVYTRGFANGGIYDVGARTAGQDFCLRTLDSTLNRWRIQYWGGDFDFTYDTANRWVHFAHVHDGTHTKIYADGVLIVDWEMTINTTDTNPFQIGRYGWPDAYFNGLIDELRLYNRALSAEEVLGAFGQTAPAHKSF</sequence>
<proteinExistence type="predicted"/>
<dbReference type="Pfam" id="PF13385">
    <property type="entry name" value="Laminin_G_3"/>
    <property type="match status" value="1"/>
</dbReference>
<comment type="caution">
    <text evidence="3">The sequence shown here is derived from an EMBL/GenBank/DDBJ whole genome shotgun (WGS) entry which is preliminary data.</text>
</comment>
<evidence type="ECO:0000259" key="2">
    <source>
        <dbReference type="PROSITE" id="PS50022"/>
    </source>
</evidence>
<dbReference type="SUPFAM" id="SSF49899">
    <property type="entry name" value="Concanavalin A-like lectins/glucanases"/>
    <property type="match status" value="1"/>
</dbReference>
<feature type="chain" id="PRO_5043409160" evidence="1">
    <location>
        <begin position="22"/>
        <end position="932"/>
    </location>
</feature>
<dbReference type="AlphaFoldDB" id="A0AAW6TUA1"/>
<dbReference type="InterPro" id="IPR000421">
    <property type="entry name" value="FA58C"/>
</dbReference>
<dbReference type="RefSeq" id="WP_349242871.1">
    <property type="nucleotide sequence ID" value="NZ_JASCXX010000001.1"/>
</dbReference>
<evidence type="ECO:0000256" key="1">
    <source>
        <dbReference type="SAM" id="SignalP"/>
    </source>
</evidence>
<protein>
    <submittedName>
        <fullName evidence="3">Discoidin domain-containing protein</fullName>
    </submittedName>
</protein>
<feature type="domain" description="F5/8 type C" evidence="2">
    <location>
        <begin position="296"/>
        <end position="439"/>
    </location>
</feature>
<accession>A0AAW6TUA1</accession>
<gene>
    <name evidence="3" type="ORF">QJ522_00270</name>
</gene>
<keyword evidence="4" id="KW-1185">Reference proteome</keyword>
<dbReference type="InterPro" id="IPR013320">
    <property type="entry name" value="ConA-like_dom_sf"/>
</dbReference>
<keyword evidence="1" id="KW-0732">Signal</keyword>
<name>A0AAW6TUA1_9BACT</name>
<reference evidence="3" key="1">
    <citation type="submission" date="2023-05" db="EMBL/GenBank/DDBJ databases">
        <title>Anaerotaeda fermentans gen. nov., sp. nov., a novel anaerobic planctomycete of the new family within the order Sedimentisphaerales isolated from Taman Peninsula, Russia.</title>
        <authorList>
            <person name="Khomyakova M.A."/>
            <person name="Merkel A.Y."/>
            <person name="Slobodkin A.I."/>
        </authorList>
    </citation>
    <scope>NUCLEOTIDE SEQUENCE</scope>
    <source>
        <strain evidence="3">M17dextr</strain>
    </source>
</reference>